<proteinExistence type="predicted"/>
<feature type="non-terminal residue" evidence="2">
    <location>
        <position position="101"/>
    </location>
</feature>
<organism evidence="2">
    <name type="scientific">Arion vulgaris</name>
    <dbReference type="NCBI Taxonomy" id="1028688"/>
    <lineage>
        <taxon>Eukaryota</taxon>
        <taxon>Metazoa</taxon>
        <taxon>Spiralia</taxon>
        <taxon>Lophotrochozoa</taxon>
        <taxon>Mollusca</taxon>
        <taxon>Gastropoda</taxon>
        <taxon>Heterobranchia</taxon>
        <taxon>Euthyneura</taxon>
        <taxon>Panpulmonata</taxon>
        <taxon>Eupulmonata</taxon>
        <taxon>Stylommatophora</taxon>
        <taxon>Helicina</taxon>
        <taxon>Arionoidea</taxon>
        <taxon>Arionidae</taxon>
        <taxon>Arion</taxon>
    </lineage>
</organism>
<sequence>MLPFRKKQRISQNKQLSFSSHSYQEPCDTSCLAAKPPISTSQPTVSTINKSKKCPKNAIPNIKQAFIIPPAEYISFTESGDVQFSNIILTSISRLVENGST</sequence>
<evidence type="ECO:0000313" key="2">
    <source>
        <dbReference type="EMBL" id="CEK48136.1"/>
    </source>
</evidence>
<gene>
    <name evidence="2" type="primary">ORF3190</name>
</gene>
<name>A0A0B6XX55_9EUPU</name>
<evidence type="ECO:0000256" key="1">
    <source>
        <dbReference type="SAM" id="MobiDB-lite"/>
    </source>
</evidence>
<reference evidence="2" key="1">
    <citation type="submission" date="2014-12" db="EMBL/GenBank/DDBJ databases">
        <title>Insight into the proteome of Arion vulgaris.</title>
        <authorList>
            <person name="Aradska J."/>
            <person name="Bulat T."/>
            <person name="Smidak R."/>
            <person name="Sarate P."/>
            <person name="Gangsoo J."/>
            <person name="Sialana F."/>
            <person name="Bilban M."/>
            <person name="Lubec G."/>
        </authorList>
    </citation>
    <scope>NUCLEOTIDE SEQUENCE</scope>
    <source>
        <tissue evidence="2">Skin</tissue>
    </source>
</reference>
<feature type="compositionally biased region" description="Polar residues" evidence="1">
    <location>
        <begin position="10"/>
        <end position="23"/>
    </location>
</feature>
<accession>A0A0B6XX55</accession>
<feature type="region of interest" description="Disordered" evidence="1">
    <location>
        <begin position="1"/>
        <end position="24"/>
    </location>
</feature>
<protein>
    <submittedName>
        <fullName evidence="2">Uncharacterized protein</fullName>
    </submittedName>
</protein>
<dbReference type="EMBL" id="HACG01001271">
    <property type="protein sequence ID" value="CEK48136.1"/>
    <property type="molecule type" value="Transcribed_RNA"/>
</dbReference>
<dbReference type="AlphaFoldDB" id="A0A0B6XX55"/>